<protein>
    <submittedName>
        <fullName evidence="1">Uncharacterized protein</fullName>
    </submittedName>
</protein>
<evidence type="ECO:0000313" key="1">
    <source>
        <dbReference type="EMBL" id="JAH51549.1"/>
    </source>
</evidence>
<reference evidence="1" key="1">
    <citation type="submission" date="2014-11" db="EMBL/GenBank/DDBJ databases">
        <authorList>
            <person name="Amaro Gonzalez C."/>
        </authorList>
    </citation>
    <scope>NUCLEOTIDE SEQUENCE</scope>
</reference>
<accession>A0A0E9TCX0</accession>
<organism evidence="1">
    <name type="scientific">Anguilla anguilla</name>
    <name type="common">European freshwater eel</name>
    <name type="synonym">Muraena anguilla</name>
    <dbReference type="NCBI Taxonomy" id="7936"/>
    <lineage>
        <taxon>Eukaryota</taxon>
        <taxon>Metazoa</taxon>
        <taxon>Chordata</taxon>
        <taxon>Craniata</taxon>
        <taxon>Vertebrata</taxon>
        <taxon>Euteleostomi</taxon>
        <taxon>Actinopterygii</taxon>
        <taxon>Neopterygii</taxon>
        <taxon>Teleostei</taxon>
        <taxon>Anguilliformes</taxon>
        <taxon>Anguillidae</taxon>
        <taxon>Anguilla</taxon>
    </lineage>
</organism>
<dbReference type="AlphaFoldDB" id="A0A0E9TCX0"/>
<reference evidence="1" key="2">
    <citation type="journal article" date="2015" name="Fish Shellfish Immunol.">
        <title>Early steps in the European eel (Anguilla anguilla)-Vibrio vulnificus interaction in the gills: Role of the RtxA13 toxin.</title>
        <authorList>
            <person name="Callol A."/>
            <person name="Pajuelo D."/>
            <person name="Ebbesson L."/>
            <person name="Teles M."/>
            <person name="MacKenzie S."/>
            <person name="Amaro C."/>
        </authorList>
    </citation>
    <scope>NUCLEOTIDE SEQUENCE</scope>
</reference>
<dbReference type="EMBL" id="GBXM01057028">
    <property type="protein sequence ID" value="JAH51549.1"/>
    <property type="molecule type" value="Transcribed_RNA"/>
</dbReference>
<proteinExistence type="predicted"/>
<sequence>MKCAQTNQNKTNDNRENK</sequence>
<name>A0A0E9TCX0_ANGAN</name>